<keyword evidence="1" id="KW-0472">Membrane</keyword>
<sequence>MKKSRFRFIENGIFFFMCIFEIIFLIFNMQHQQKKTLPPFKSINSKPMLFLNAVFGLFWVFCALFFLGGIVFLSINSREETGLDEKGTLALFCIFSLIILAIIALILYSRKKMYTSIIIDEKGIRYLNVFNNKVRKEIRWSNFAKREKVAYLLEPPKFDVSYIRQSKSFFDQFFWPVLINNKIEVHSEMFLGKHFFAMLYANRLELIRTFLLGLAHYRPDITINPEIFSNHYIDKESYTIDYSQRRKIGIIAGLVCALIFTIIYFLVF</sequence>
<keyword evidence="1" id="KW-0812">Transmembrane</keyword>
<organism evidence="2 3">
    <name type="scientific">Flavobacterium ginsengisoli</name>
    <dbReference type="NCBI Taxonomy" id="871694"/>
    <lineage>
        <taxon>Bacteria</taxon>
        <taxon>Pseudomonadati</taxon>
        <taxon>Bacteroidota</taxon>
        <taxon>Flavobacteriia</taxon>
        <taxon>Flavobacteriales</taxon>
        <taxon>Flavobacteriaceae</taxon>
        <taxon>Flavobacterium</taxon>
    </lineage>
</organism>
<feature type="transmembrane region" description="Helical" evidence="1">
    <location>
        <begin position="49"/>
        <end position="75"/>
    </location>
</feature>
<keyword evidence="3" id="KW-1185">Reference proteome</keyword>
<evidence type="ECO:0000256" key="1">
    <source>
        <dbReference type="SAM" id="Phobius"/>
    </source>
</evidence>
<accession>A0ABP7FHY9</accession>
<name>A0ABP7FHY9_9FLAO</name>
<proteinExistence type="predicted"/>
<keyword evidence="1" id="KW-1133">Transmembrane helix</keyword>
<comment type="caution">
    <text evidence="2">The sequence shown here is derived from an EMBL/GenBank/DDBJ whole genome shotgun (WGS) entry which is preliminary data.</text>
</comment>
<gene>
    <name evidence="2" type="ORF">GCM10022422_23880</name>
</gene>
<feature type="transmembrane region" description="Helical" evidence="1">
    <location>
        <begin position="248"/>
        <end position="267"/>
    </location>
</feature>
<dbReference type="Proteomes" id="UP001501367">
    <property type="component" value="Unassembled WGS sequence"/>
</dbReference>
<feature type="transmembrane region" description="Helical" evidence="1">
    <location>
        <begin position="12"/>
        <end position="29"/>
    </location>
</feature>
<protein>
    <submittedName>
        <fullName evidence="2">Uncharacterized protein</fullName>
    </submittedName>
</protein>
<reference evidence="3" key="1">
    <citation type="journal article" date="2019" name="Int. J. Syst. Evol. Microbiol.">
        <title>The Global Catalogue of Microorganisms (GCM) 10K type strain sequencing project: providing services to taxonomists for standard genome sequencing and annotation.</title>
        <authorList>
            <consortium name="The Broad Institute Genomics Platform"/>
            <consortium name="The Broad Institute Genome Sequencing Center for Infectious Disease"/>
            <person name="Wu L."/>
            <person name="Ma J."/>
        </authorList>
    </citation>
    <scope>NUCLEOTIDE SEQUENCE [LARGE SCALE GENOMIC DNA]</scope>
    <source>
        <strain evidence="3">JCM 17336</strain>
    </source>
</reference>
<evidence type="ECO:0000313" key="3">
    <source>
        <dbReference type="Proteomes" id="UP001501367"/>
    </source>
</evidence>
<evidence type="ECO:0000313" key="2">
    <source>
        <dbReference type="EMBL" id="GAA3739594.1"/>
    </source>
</evidence>
<dbReference type="EMBL" id="BAABDT010000005">
    <property type="protein sequence ID" value="GAA3739594.1"/>
    <property type="molecule type" value="Genomic_DNA"/>
</dbReference>
<feature type="transmembrane region" description="Helical" evidence="1">
    <location>
        <begin position="87"/>
        <end position="108"/>
    </location>
</feature>